<evidence type="ECO:0000313" key="3">
    <source>
        <dbReference type="Proteomes" id="UP001329825"/>
    </source>
</evidence>
<protein>
    <submittedName>
        <fullName evidence="2">Uncharacterized protein</fullName>
    </submittedName>
</protein>
<proteinExistence type="predicted"/>
<reference evidence="2 3" key="1">
    <citation type="submission" date="2024-01" db="EMBL/GenBank/DDBJ databases">
        <title>Comparative genomics of Cryptococcus and Kwoniella reveals pathogenesis evolution and contrasting modes of karyotype evolution via chromosome fusion or intercentromeric recombination.</title>
        <authorList>
            <person name="Coelho M.A."/>
            <person name="David-Palma M."/>
            <person name="Shea T."/>
            <person name="Bowers K."/>
            <person name="McGinley-Smith S."/>
            <person name="Mohammad A.W."/>
            <person name="Gnirke A."/>
            <person name="Yurkov A.M."/>
            <person name="Nowrousian M."/>
            <person name="Sun S."/>
            <person name="Cuomo C.A."/>
            <person name="Heitman J."/>
        </authorList>
    </citation>
    <scope>NUCLEOTIDE SEQUENCE [LARGE SCALE GENOMIC DNA]</scope>
    <source>
        <strain evidence="2">CBS 11374</strain>
    </source>
</reference>
<gene>
    <name evidence="2" type="ORF">IL334_001422</name>
</gene>
<dbReference type="RefSeq" id="XP_062789230.1">
    <property type="nucleotide sequence ID" value="XM_062933179.1"/>
</dbReference>
<dbReference type="GeneID" id="87953553"/>
<accession>A0ABZ1CTF8</accession>
<name>A0ABZ1CTF8_9TREE</name>
<organism evidence="2 3">
    <name type="scientific">Kwoniella shivajii</name>
    <dbReference type="NCBI Taxonomy" id="564305"/>
    <lineage>
        <taxon>Eukaryota</taxon>
        <taxon>Fungi</taxon>
        <taxon>Dikarya</taxon>
        <taxon>Basidiomycota</taxon>
        <taxon>Agaricomycotina</taxon>
        <taxon>Tremellomycetes</taxon>
        <taxon>Tremellales</taxon>
        <taxon>Cryptococcaceae</taxon>
        <taxon>Kwoniella</taxon>
    </lineage>
</organism>
<dbReference type="Proteomes" id="UP001329825">
    <property type="component" value="Chromosome 2"/>
</dbReference>
<sequence length="225" mass="25215">MLFCGLSLPRSKRSRRPTRSTPEQSTNATNATAASSANEPVEAISTINAMYYRPRAIERYTEDILTRLVYEKGRFLPIAAQHRYGTQYQSGTSDVFQGDAEREFLNATSQAYSSHSDIMKKVETLASEMADKVQKIAGAKGLKERDWPRFKWAIEVQRHLDDTSTNVTVSLSDIEFNPFGPNFQLPTKSQSLGPVNIPDPEYQDSGWLSSFAETGYDNRGISLSE</sequence>
<keyword evidence="3" id="KW-1185">Reference proteome</keyword>
<evidence type="ECO:0000256" key="1">
    <source>
        <dbReference type="SAM" id="MobiDB-lite"/>
    </source>
</evidence>
<feature type="compositionally biased region" description="Low complexity" evidence="1">
    <location>
        <begin position="19"/>
        <end position="38"/>
    </location>
</feature>
<evidence type="ECO:0000313" key="2">
    <source>
        <dbReference type="EMBL" id="WRT64490.1"/>
    </source>
</evidence>
<dbReference type="EMBL" id="CP141882">
    <property type="protein sequence ID" value="WRT64490.1"/>
    <property type="molecule type" value="Genomic_DNA"/>
</dbReference>
<feature type="region of interest" description="Disordered" evidence="1">
    <location>
        <begin position="1"/>
        <end position="39"/>
    </location>
</feature>